<dbReference type="Pfam" id="PF04296">
    <property type="entry name" value="YlxR"/>
    <property type="match status" value="1"/>
</dbReference>
<gene>
    <name evidence="2" type="ORF">NHP190020_00140</name>
    <name evidence="3" type="ORF">SNTW_00140</name>
</gene>
<dbReference type="Proteomes" id="UP000317935">
    <property type="component" value="Chromosome"/>
</dbReference>
<evidence type="ECO:0000313" key="2">
    <source>
        <dbReference type="EMBL" id="BCD44975.1"/>
    </source>
</evidence>
<name>A0A6J4CV72_9HELI</name>
<evidence type="ECO:0000259" key="1">
    <source>
        <dbReference type="Pfam" id="PF04296"/>
    </source>
</evidence>
<feature type="domain" description="YlxR" evidence="1">
    <location>
        <begin position="13"/>
        <end position="70"/>
    </location>
</feature>
<dbReference type="InterPro" id="IPR007393">
    <property type="entry name" value="YlxR_dom"/>
</dbReference>
<evidence type="ECO:0000313" key="4">
    <source>
        <dbReference type="Proteomes" id="UP000317935"/>
    </source>
</evidence>
<dbReference type="SUPFAM" id="SSF64376">
    <property type="entry name" value="YlxR-like"/>
    <property type="match status" value="1"/>
</dbReference>
<sequence>MKSDGFCSKNAVRMCVCCRGSFAQDKLLRFSVQEGRIVPFAGRGRSFYVCHACLNDKNILKQVLRAKNIPRDKKYVQAWLEEIRTYE</sequence>
<dbReference type="EMBL" id="AP019774">
    <property type="protein sequence ID" value="BCD69369.1"/>
    <property type="molecule type" value="Genomic_DNA"/>
</dbReference>
<dbReference type="RefSeq" id="WP_006564360.1">
    <property type="nucleotide sequence ID" value="NZ_AP019774.1"/>
</dbReference>
<dbReference type="Proteomes" id="UP000509742">
    <property type="component" value="Chromosome"/>
</dbReference>
<accession>A0A6J4CV72</accession>
<reference evidence="2 5" key="2">
    <citation type="submission" date="2020-04" db="EMBL/GenBank/DDBJ databases">
        <title>Genomic analysis of gastric non-Helicobacter pylori Helicobacters isolated in Japan.</title>
        <authorList>
            <person name="Suzuki M."/>
            <person name="Rimbara E."/>
        </authorList>
    </citation>
    <scope>NUCLEOTIDE SEQUENCE [LARGE SCALE GENOMIC DNA]</scope>
    <source>
        <strain evidence="2 5">NHP19-0020</strain>
    </source>
</reference>
<dbReference type="EMBL" id="AP023036">
    <property type="protein sequence ID" value="BCD44975.1"/>
    <property type="molecule type" value="Genomic_DNA"/>
</dbReference>
<protein>
    <submittedName>
        <fullName evidence="3">YlxR family protein</fullName>
    </submittedName>
</protein>
<evidence type="ECO:0000313" key="5">
    <source>
        <dbReference type="Proteomes" id="UP000509742"/>
    </source>
</evidence>
<evidence type="ECO:0000313" key="3">
    <source>
        <dbReference type="EMBL" id="BCD69369.1"/>
    </source>
</evidence>
<dbReference type="GeneID" id="56927870"/>
<keyword evidence="5" id="KW-1185">Reference proteome</keyword>
<dbReference type="InterPro" id="IPR035931">
    <property type="entry name" value="YlxR-like_sf"/>
</dbReference>
<dbReference type="OrthoDB" id="5518171at2"/>
<proteinExistence type="predicted"/>
<dbReference type="AlphaFoldDB" id="A0A6J4CV72"/>
<dbReference type="Gene3D" id="3.30.1230.10">
    <property type="entry name" value="YlxR-like"/>
    <property type="match status" value="1"/>
</dbReference>
<organism evidence="3 4">
    <name type="scientific">Helicobacter suis</name>
    <dbReference type="NCBI Taxonomy" id="104628"/>
    <lineage>
        <taxon>Bacteria</taxon>
        <taxon>Pseudomonadati</taxon>
        <taxon>Campylobacterota</taxon>
        <taxon>Epsilonproteobacteria</taxon>
        <taxon>Campylobacterales</taxon>
        <taxon>Helicobacteraceae</taxon>
        <taxon>Helicobacter</taxon>
    </lineage>
</organism>
<reference evidence="3 4" key="1">
    <citation type="submission" date="2019-06" db="EMBL/GenBank/DDBJ databases">
        <title>Complete genome sequence of Helicobacter suis SNTW101c.</title>
        <authorList>
            <person name="Rimbara E."/>
            <person name="Suzuki M."/>
            <person name="Matsui H."/>
            <person name="Nakamura M."/>
            <person name="Mori S."/>
            <person name="Shibayama K."/>
        </authorList>
    </citation>
    <scope>NUCLEOTIDE SEQUENCE [LARGE SCALE GENOMIC DNA]</scope>
    <source>
        <strain evidence="3 4">SNTW101c</strain>
    </source>
</reference>